<evidence type="ECO:0000313" key="7">
    <source>
        <dbReference type="Proteomes" id="UP000307440"/>
    </source>
</evidence>
<evidence type="ECO:0000313" key="6">
    <source>
        <dbReference type="EMBL" id="TFK24636.1"/>
    </source>
</evidence>
<dbReference type="SUPFAM" id="SSF144232">
    <property type="entry name" value="HIT/MYND zinc finger-like"/>
    <property type="match status" value="1"/>
</dbReference>
<dbReference type="PROSITE" id="PS50865">
    <property type="entry name" value="ZF_MYND_2"/>
    <property type="match status" value="1"/>
</dbReference>
<feature type="domain" description="MYND-type" evidence="5">
    <location>
        <begin position="388"/>
        <end position="438"/>
    </location>
</feature>
<keyword evidence="2 4" id="KW-0863">Zinc-finger</keyword>
<proteinExistence type="predicted"/>
<sequence>MAHQALKACCSHLSKDSIPHVDDYRRGVGISKALVDRGMVALNTLAGTIDTKSLHESETVAFLLGKLPGIIAWMSFAVQDVLSQPAYLARKNHTRIIEGYSKSLHALIEGSESIRAELLRSAAMMVLLAELWVYVDPSTRKVVLPTRDTDSHLIHLFGSFMDPANTSNDFLDILESSSDAFLEEFSQATVIRVHHVTQGFDGATFIQEMVLRPCFKLIFHSTLRLARSKQLRRHLMRLKHIEYCCKGLFVAAYPISSYNTSVLPMELARELMESAVAFPRGAVEGISQLVDGRILFLMVEGLVYSQDKSFDIIAPTLQKFMSHATFRSVALKLQLSMHTSMHMPITSKSDTLLQNQNTKVRDLWQGFLDTSTMLGHAARSVTECPSICDHLLHSELAPKEVLEDPTFRSQQCTGCQSFLYCSRECQKQDWQELHRLECPSERTKRIRDKRSGIVLKVSTRKMLLSILNLNFNTISRDANMINSTNSVLKSICGPAAQLNNCVFTVDMRECPPHRKFVTVTHYLTTIDSAHLIRRVQKMVDVAGENDGHAFVELVTAFGPCRVRTFGMLAQPCRARKANKSYELLSGVSWVEES</sequence>
<evidence type="ECO:0000256" key="2">
    <source>
        <dbReference type="ARBA" id="ARBA00022771"/>
    </source>
</evidence>
<reference evidence="6 7" key="1">
    <citation type="journal article" date="2019" name="Nat. Ecol. Evol.">
        <title>Megaphylogeny resolves global patterns of mushroom evolution.</title>
        <authorList>
            <person name="Varga T."/>
            <person name="Krizsan K."/>
            <person name="Foldi C."/>
            <person name="Dima B."/>
            <person name="Sanchez-Garcia M."/>
            <person name="Sanchez-Ramirez S."/>
            <person name="Szollosi G.J."/>
            <person name="Szarkandi J.G."/>
            <person name="Papp V."/>
            <person name="Albert L."/>
            <person name="Andreopoulos W."/>
            <person name="Angelini C."/>
            <person name="Antonin V."/>
            <person name="Barry K.W."/>
            <person name="Bougher N.L."/>
            <person name="Buchanan P."/>
            <person name="Buyck B."/>
            <person name="Bense V."/>
            <person name="Catcheside P."/>
            <person name="Chovatia M."/>
            <person name="Cooper J."/>
            <person name="Damon W."/>
            <person name="Desjardin D."/>
            <person name="Finy P."/>
            <person name="Geml J."/>
            <person name="Haridas S."/>
            <person name="Hughes K."/>
            <person name="Justo A."/>
            <person name="Karasinski D."/>
            <person name="Kautmanova I."/>
            <person name="Kiss B."/>
            <person name="Kocsube S."/>
            <person name="Kotiranta H."/>
            <person name="LaButti K.M."/>
            <person name="Lechner B.E."/>
            <person name="Liimatainen K."/>
            <person name="Lipzen A."/>
            <person name="Lukacs Z."/>
            <person name="Mihaltcheva S."/>
            <person name="Morgado L.N."/>
            <person name="Niskanen T."/>
            <person name="Noordeloos M.E."/>
            <person name="Ohm R.A."/>
            <person name="Ortiz-Santana B."/>
            <person name="Ovrebo C."/>
            <person name="Racz N."/>
            <person name="Riley R."/>
            <person name="Savchenko A."/>
            <person name="Shiryaev A."/>
            <person name="Soop K."/>
            <person name="Spirin V."/>
            <person name="Szebenyi C."/>
            <person name="Tomsovsky M."/>
            <person name="Tulloss R.E."/>
            <person name="Uehling J."/>
            <person name="Grigoriev I.V."/>
            <person name="Vagvolgyi C."/>
            <person name="Papp T."/>
            <person name="Martin F.M."/>
            <person name="Miettinen O."/>
            <person name="Hibbett D.S."/>
            <person name="Nagy L.G."/>
        </authorList>
    </citation>
    <scope>NUCLEOTIDE SEQUENCE [LARGE SCALE GENOMIC DNA]</scope>
    <source>
        <strain evidence="6 7">CBS 121175</strain>
    </source>
</reference>
<dbReference type="Gene3D" id="6.10.140.2220">
    <property type="match status" value="1"/>
</dbReference>
<evidence type="ECO:0000259" key="5">
    <source>
        <dbReference type="PROSITE" id="PS50865"/>
    </source>
</evidence>
<dbReference type="Pfam" id="PF01753">
    <property type="entry name" value="zf-MYND"/>
    <property type="match status" value="1"/>
</dbReference>
<dbReference type="EMBL" id="ML210197">
    <property type="protein sequence ID" value="TFK24636.1"/>
    <property type="molecule type" value="Genomic_DNA"/>
</dbReference>
<accession>A0A5C3KVR1</accession>
<keyword evidence="7" id="KW-1185">Reference proteome</keyword>
<evidence type="ECO:0000256" key="3">
    <source>
        <dbReference type="ARBA" id="ARBA00022833"/>
    </source>
</evidence>
<protein>
    <recommendedName>
        <fullName evidence="5">MYND-type domain-containing protein</fullName>
    </recommendedName>
</protein>
<dbReference type="InterPro" id="IPR002893">
    <property type="entry name" value="Znf_MYND"/>
</dbReference>
<dbReference type="AlphaFoldDB" id="A0A5C3KVR1"/>
<keyword evidence="3" id="KW-0862">Zinc</keyword>
<dbReference type="GO" id="GO:0008270">
    <property type="term" value="F:zinc ion binding"/>
    <property type="evidence" value="ECO:0007669"/>
    <property type="project" value="UniProtKB-KW"/>
</dbReference>
<evidence type="ECO:0000256" key="1">
    <source>
        <dbReference type="ARBA" id="ARBA00022723"/>
    </source>
</evidence>
<dbReference type="Proteomes" id="UP000307440">
    <property type="component" value="Unassembled WGS sequence"/>
</dbReference>
<keyword evidence="1" id="KW-0479">Metal-binding</keyword>
<gene>
    <name evidence="6" type="ORF">FA15DRAFT_669360</name>
</gene>
<dbReference type="OrthoDB" id="3068872at2759"/>
<name>A0A5C3KVR1_COPMA</name>
<organism evidence="6 7">
    <name type="scientific">Coprinopsis marcescibilis</name>
    <name type="common">Agaric fungus</name>
    <name type="synonym">Psathyrella marcescibilis</name>
    <dbReference type="NCBI Taxonomy" id="230819"/>
    <lineage>
        <taxon>Eukaryota</taxon>
        <taxon>Fungi</taxon>
        <taxon>Dikarya</taxon>
        <taxon>Basidiomycota</taxon>
        <taxon>Agaricomycotina</taxon>
        <taxon>Agaricomycetes</taxon>
        <taxon>Agaricomycetidae</taxon>
        <taxon>Agaricales</taxon>
        <taxon>Agaricineae</taxon>
        <taxon>Psathyrellaceae</taxon>
        <taxon>Coprinopsis</taxon>
    </lineage>
</organism>
<evidence type="ECO:0000256" key="4">
    <source>
        <dbReference type="PROSITE-ProRule" id="PRU00134"/>
    </source>
</evidence>